<evidence type="ECO:0000256" key="1">
    <source>
        <dbReference type="SAM" id="Coils"/>
    </source>
</evidence>
<accession>Q94CX2</accession>
<keyword evidence="1" id="KW-0175">Coiled coil</keyword>
<dbReference type="EMBL" id="AP002969">
    <property type="protein sequence ID" value="BAB92135.1"/>
    <property type="molecule type" value="Genomic_DNA"/>
</dbReference>
<dbReference type="EMBL" id="AP003610">
    <property type="protein sequence ID" value="BAB62633.1"/>
    <property type="molecule type" value="Genomic_DNA"/>
</dbReference>
<evidence type="ECO:0000313" key="4">
    <source>
        <dbReference type="EMBL" id="BAB92135.1"/>
    </source>
</evidence>
<feature type="compositionally biased region" description="Basic residues" evidence="2">
    <location>
        <begin position="120"/>
        <end position="135"/>
    </location>
</feature>
<feature type="compositionally biased region" description="Low complexity" evidence="2">
    <location>
        <begin position="1"/>
        <end position="14"/>
    </location>
</feature>
<protein>
    <submittedName>
        <fullName evidence="3">p0402A09.16 protein</fullName>
    </submittedName>
    <submittedName>
        <fullName evidence="4">p0455C04.10 protein</fullName>
    </submittedName>
</protein>
<gene>
    <name evidence="3" type="primary">P0402A09.16</name>
    <name evidence="4" type="synonym">P0455C04.10</name>
</gene>
<evidence type="ECO:0000256" key="2">
    <source>
        <dbReference type="SAM" id="MobiDB-lite"/>
    </source>
</evidence>
<organism evidence="3">
    <name type="scientific">Oryza sativa subsp. japonica</name>
    <name type="common">Rice</name>
    <dbReference type="NCBI Taxonomy" id="39947"/>
    <lineage>
        <taxon>Eukaryota</taxon>
        <taxon>Viridiplantae</taxon>
        <taxon>Streptophyta</taxon>
        <taxon>Embryophyta</taxon>
        <taxon>Tracheophyta</taxon>
        <taxon>Spermatophyta</taxon>
        <taxon>Magnoliopsida</taxon>
        <taxon>Liliopsida</taxon>
        <taxon>Poales</taxon>
        <taxon>Poaceae</taxon>
        <taxon>BOP clade</taxon>
        <taxon>Oryzoideae</taxon>
        <taxon>Oryzeae</taxon>
        <taxon>Oryzinae</taxon>
        <taxon>Oryza</taxon>
        <taxon>Oryza sativa</taxon>
    </lineage>
</organism>
<feature type="region of interest" description="Disordered" evidence="2">
    <location>
        <begin position="1"/>
        <end position="37"/>
    </location>
</feature>
<reference evidence="4" key="1">
    <citation type="submission" date="2000-11" db="EMBL/GenBank/DDBJ databases">
        <title>Oryza sativa nipponbare(GA3) genomic DNA, chromosome 1, PAC clone:P0455C04.</title>
        <authorList>
            <person name="Sasaki T."/>
            <person name="Matsumoto T."/>
            <person name="Yamamoto K."/>
        </authorList>
    </citation>
    <scope>NUCLEOTIDE SEQUENCE</scope>
</reference>
<dbReference type="AlphaFoldDB" id="Q94CX2"/>
<sequence>MDLDKSTSTSASLKKLQEDGALPGRGTMEREAGGLNSTTVEHRVGQLMVSGPTTASDVPVPRCERGAAEREAAINALPLTDIIRPLVDHQVAASLKEKIAKEASDTAAAAATTSGGNAPKKGRKFSSVIGHRRKTPTLSASDASPPPPRRQRLVTLGEKAARVKAAQDGSGGTSSASPTMASTDVVVVPRSREVTPSGPASDLAAGRGPPTAVLTWEELQVEMGHLLEAGARGVSREIVEARATTASSANERTDRLARDLAEVHEDLQKMRELVAGNERQRQGLEHRMSELENNLSEIRGSLRVTYTSLHQLTGECGIKSIIPVNPDEFSLTTSLAELAMAMEAIPSKHAAMIREETPNEIYTGACHVLACVRLVHPELDLRKILDQGAASDARKDVMKEVGDLGESVLPLFEEDVDVEDVQQRGQPELPVIVPILAFEPHVLDGDLHLEFLYEGYSRSRRTPTEIDGLARSMAPLAEKVFQSMDWRWPSW</sequence>
<proteinExistence type="predicted"/>
<feature type="region of interest" description="Disordered" evidence="2">
    <location>
        <begin position="110"/>
        <end position="151"/>
    </location>
</feature>
<evidence type="ECO:0000313" key="3">
    <source>
        <dbReference type="EMBL" id="BAB62633.1"/>
    </source>
</evidence>
<feature type="coiled-coil region" evidence="1">
    <location>
        <begin position="267"/>
        <end position="301"/>
    </location>
</feature>
<reference evidence="3" key="2">
    <citation type="submission" date="2001-05" db="EMBL/GenBank/DDBJ databases">
        <title>Oryza sativa nipponbare(GA3) genomic DNA, chromosome 1, PAC clone:P0402A09.</title>
        <authorList>
            <person name="Sasaki T."/>
            <person name="Matsumoto T."/>
            <person name="Yamamoto K."/>
        </authorList>
    </citation>
    <scope>NUCLEOTIDE SEQUENCE</scope>
</reference>
<name>Q94CX2_ORYSJ</name>